<evidence type="ECO:0000259" key="3">
    <source>
        <dbReference type="PROSITE" id="PS51186"/>
    </source>
</evidence>
<dbReference type="CDD" id="cd04301">
    <property type="entry name" value="NAT_SF"/>
    <property type="match status" value="2"/>
</dbReference>
<accession>A0A085YXY1</accession>
<dbReference type="SUPFAM" id="SSF55729">
    <property type="entry name" value="Acyl-CoA N-acyltransferases (Nat)"/>
    <property type="match status" value="2"/>
</dbReference>
<keyword evidence="5" id="KW-1185">Reference proteome</keyword>
<dbReference type="Proteomes" id="UP000028703">
    <property type="component" value="Unassembled WGS sequence"/>
</dbReference>
<proteinExistence type="predicted"/>
<dbReference type="eggNOG" id="COG0456">
    <property type="taxonomic scope" value="Bacteria"/>
</dbReference>
<evidence type="ECO:0000256" key="2">
    <source>
        <dbReference type="ARBA" id="ARBA00023315"/>
    </source>
</evidence>
<keyword evidence="1" id="KW-0808">Transferase</keyword>
<dbReference type="STRING" id="421531.IX38_21775"/>
<dbReference type="AlphaFoldDB" id="A0A085YXY1"/>
<dbReference type="Pfam" id="PF13508">
    <property type="entry name" value="Acetyltransf_7"/>
    <property type="match status" value="1"/>
</dbReference>
<dbReference type="InterPro" id="IPR050680">
    <property type="entry name" value="YpeA/RimI_acetyltransf"/>
</dbReference>
<keyword evidence="2" id="KW-0012">Acyltransferase</keyword>
<dbReference type="InterPro" id="IPR016181">
    <property type="entry name" value="Acyl_CoA_acyltransferase"/>
</dbReference>
<dbReference type="RefSeq" id="WP_034707915.1">
    <property type="nucleotide sequence ID" value="NZ_JPRO01000032.1"/>
</dbReference>
<reference evidence="4 5" key="1">
    <citation type="submission" date="2014-07" db="EMBL/GenBank/DDBJ databases">
        <title>Genome of Chryseobacterium luteum DSM 18605.</title>
        <authorList>
            <person name="Stropko S.J."/>
            <person name="Pipes S.E."/>
            <person name="Newman J.D."/>
        </authorList>
    </citation>
    <scope>NUCLEOTIDE SEQUENCE [LARGE SCALE GENOMIC DNA]</scope>
    <source>
        <strain evidence="4 5">DSM 18605</strain>
    </source>
</reference>
<evidence type="ECO:0000313" key="4">
    <source>
        <dbReference type="EMBL" id="KFE97044.1"/>
    </source>
</evidence>
<feature type="domain" description="N-acetyltransferase" evidence="3">
    <location>
        <begin position="154"/>
        <end position="280"/>
    </location>
</feature>
<name>A0A085YXY1_9FLAO</name>
<comment type="caution">
    <text evidence="4">The sequence shown here is derived from an EMBL/GenBank/DDBJ whole genome shotgun (WGS) entry which is preliminary data.</text>
</comment>
<dbReference type="InterPro" id="IPR000182">
    <property type="entry name" value="GNAT_dom"/>
</dbReference>
<dbReference type="EMBL" id="JPRO01000032">
    <property type="protein sequence ID" value="KFE97044.1"/>
    <property type="molecule type" value="Genomic_DNA"/>
</dbReference>
<dbReference type="PROSITE" id="PS51186">
    <property type="entry name" value="GNAT"/>
    <property type="match status" value="2"/>
</dbReference>
<feature type="domain" description="N-acetyltransferase" evidence="3">
    <location>
        <begin position="1"/>
        <end position="153"/>
    </location>
</feature>
<evidence type="ECO:0000313" key="5">
    <source>
        <dbReference type="Proteomes" id="UP000028703"/>
    </source>
</evidence>
<dbReference type="GO" id="GO:0016747">
    <property type="term" value="F:acyltransferase activity, transferring groups other than amino-acyl groups"/>
    <property type="evidence" value="ECO:0007669"/>
    <property type="project" value="InterPro"/>
</dbReference>
<organism evidence="4 5">
    <name type="scientific">Chryseobacterium luteum</name>
    <dbReference type="NCBI Taxonomy" id="421531"/>
    <lineage>
        <taxon>Bacteria</taxon>
        <taxon>Pseudomonadati</taxon>
        <taxon>Bacteroidota</taxon>
        <taxon>Flavobacteriia</taxon>
        <taxon>Flavobacteriales</taxon>
        <taxon>Weeksellaceae</taxon>
        <taxon>Chryseobacterium group</taxon>
        <taxon>Chryseobacterium</taxon>
    </lineage>
</organism>
<gene>
    <name evidence="4" type="ORF">IX38_21775</name>
</gene>
<evidence type="ECO:0000256" key="1">
    <source>
        <dbReference type="ARBA" id="ARBA00022679"/>
    </source>
</evidence>
<dbReference type="Pfam" id="PF00583">
    <property type="entry name" value="Acetyltransf_1"/>
    <property type="match status" value="1"/>
</dbReference>
<dbReference type="PANTHER" id="PTHR43420:SF44">
    <property type="entry name" value="ACETYLTRANSFERASE YPEA"/>
    <property type="match status" value="1"/>
</dbReference>
<protein>
    <recommendedName>
        <fullName evidence="3">N-acetyltransferase domain-containing protein</fullName>
    </recommendedName>
</protein>
<dbReference type="PANTHER" id="PTHR43420">
    <property type="entry name" value="ACETYLTRANSFERASE"/>
    <property type="match status" value="1"/>
</dbReference>
<sequence>MEIKNLEDITTEELVAVFNLSFSDYIVPFQLTLEQLESKIASEDIKLDLSLGVFDSDKIVGFMLHGLRVDDSGSTVYNAGTGVIPDYRGQGLVGKMYEELIPQLKVLHVRKMVLEVIQENQPAVKAYEKVGYAVSRKLDCFSGKLDILKHNKDVVIKQTSELKWNEFVPSWEIQPTWQNAVPTLENIKELCSFAIAYKHNVQVGYVVFNAVSGKVHQFAVVPDYRNMGIGSSLFSYINDAVKGREVYVYNVDDRSVSTVCFLKKVGLSKKVVQFEMIREV</sequence>
<dbReference type="Gene3D" id="3.40.630.30">
    <property type="match status" value="2"/>
</dbReference>